<evidence type="ECO:0000313" key="1">
    <source>
        <dbReference type="EMBL" id="PHX57446.1"/>
    </source>
</evidence>
<proteinExistence type="predicted"/>
<dbReference type="Pfam" id="PF01724">
    <property type="entry name" value="DUF29"/>
    <property type="match status" value="1"/>
</dbReference>
<dbReference type="EMBL" id="NXIB02000001">
    <property type="protein sequence ID" value="PHX57446.1"/>
    <property type="molecule type" value="Genomic_DNA"/>
</dbReference>
<dbReference type="Gene3D" id="1.20.1220.20">
    <property type="entry name" value="Uncharcterised protein PF01724"/>
    <property type="match status" value="1"/>
</dbReference>
<comment type="caution">
    <text evidence="1">The sequence shown here is derived from an EMBL/GenBank/DDBJ whole genome shotgun (WGS) entry which is preliminary data.</text>
</comment>
<protein>
    <submittedName>
        <fullName evidence="1">DUF29 domain-containing protein</fullName>
    </submittedName>
</protein>
<dbReference type="AlphaFoldDB" id="A0A2G4F6R1"/>
<evidence type="ECO:0000313" key="2">
    <source>
        <dbReference type="Proteomes" id="UP000226442"/>
    </source>
</evidence>
<gene>
    <name evidence="1" type="ORF">CP500_000480</name>
</gene>
<keyword evidence="2" id="KW-1185">Reference proteome</keyword>
<dbReference type="OrthoDB" id="495351at2"/>
<accession>A0A2G4F6R1</accession>
<sequence>MTQELIDLRTSILEGRYTDALAIVDELDGMSKQAILRQIQSFLNVLLIHLIKNQVEQRLTGSWANSIRNSIKEIKKANIKDNKASYYINSDEWQNFIEEEVIEDAIAEAAEEVFNGAYSQFKLAEMMDRNLIIQTAVRLLNLTYIHSAKDLPAVLAEYLSQLPGGEDWINRRQ</sequence>
<dbReference type="InterPro" id="IPR002636">
    <property type="entry name" value="DUF29"/>
</dbReference>
<dbReference type="Proteomes" id="UP000226442">
    <property type="component" value="Unassembled WGS sequence"/>
</dbReference>
<dbReference type="PANTHER" id="PTHR34235">
    <property type="entry name" value="SLR1203 PROTEIN-RELATED"/>
    <property type="match status" value="1"/>
</dbReference>
<organism evidence="1 2">
    <name type="scientific">Tychonema bourrellyi FEM_GT703</name>
    <dbReference type="NCBI Taxonomy" id="2040638"/>
    <lineage>
        <taxon>Bacteria</taxon>
        <taxon>Bacillati</taxon>
        <taxon>Cyanobacteriota</taxon>
        <taxon>Cyanophyceae</taxon>
        <taxon>Oscillatoriophycideae</taxon>
        <taxon>Oscillatoriales</taxon>
        <taxon>Microcoleaceae</taxon>
        <taxon>Tychonema</taxon>
    </lineage>
</organism>
<dbReference type="RefSeq" id="WP_096828968.1">
    <property type="nucleotide sequence ID" value="NZ_NXIB02000001.1"/>
</dbReference>
<reference evidence="1" key="1">
    <citation type="submission" date="2017-10" db="EMBL/GenBank/DDBJ databases">
        <title>Draft genome sequence of the planktic cyanobacteria Tychonema bourrellyi isolated from alpine lentic freshwater.</title>
        <authorList>
            <person name="Tett A."/>
            <person name="Armanini F."/>
            <person name="Asnicar F."/>
            <person name="Boscaini A."/>
            <person name="Pasolli E."/>
            <person name="Zolfo M."/>
            <person name="Donati C."/>
            <person name="Salmaso N."/>
            <person name="Segata N."/>
        </authorList>
    </citation>
    <scope>NUCLEOTIDE SEQUENCE</scope>
    <source>
        <strain evidence="1">FEM_GT703</strain>
    </source>
</reference>
<name>A0A2G4F6R1_9CYAN</name>
<dbReference type="PANTHER" id="PTHR34235:SF1">
    <property type="entry name" value="SLR0416 PROTEIN"/>
    <property type="match status" value="1"/>
</dbReference>